<reference evidence="6 7" key="1">
    <citation type="submission" date="2017-12" db="EMBL/GenBank/DDBJ databases">
        <authorList>
            <person name="Paulsen S."/>
            <person name="Gram L.K."/>
        </authorList>
    </citation>
    <scope>NUCLEOTIDE SEQUENCE [LARGE SCALE GENOMIC DNA]</scope>
    <source>
        <strain evidence="6 7">S2897</strain>
    </source>
</reference>
<evidence type="ECO:0000256" key="4">
    <source>
        <dbReference type="ARBA" id="ARBA00023163"/>
    </source>
</evidence>
<dbReference type="InterPro" id="IPR005119">
    <property type="entry name" value="LysR_subst-bd"/>
</dbReference>
<reference evidence="7" key="2">
    <citation type="submission" date="2019-06" db="EMBL/GenBank/DDBJ databases">
        <title>Co-occurence of chitin degradation, pigmentation and bioactivity in marine Pseudoalteromonas.</title>
        <authorList>
            <person name="Sonnenschein E.C."/>
            <person name="Bech P.K."/>
        </authorList>
    </citation>
    <scope>NUCLEOTIDE SEQUENCE [LARGE SCALE GENOMIC DNA]</scope>
    <source>
        <strain evidence="7">S2897</strain>
    </source>
</reference>
<dbReference type="InterPro" id="IPR036388">
    <property type="entry name" value="WH-like_DNA-bd_sf"/>
</dbReference>
<keyword evidence="3" id="KW-0238">DNA-binding</keyword>
<dbReference type="InterPro" id="IPR036390">
    <property type="entry name" value="WH_DNA-bd_sf"/>
</dbReference>
<keyword evidence="2" id="KW-0805">Transcription regulation</keyword>
<proteinExistence type="inferred from homology"/>
<accession>A0A5S3Z150</accession>
<dbReference type="Pfam" id="PF00126">
    <property type="entry name" value="HTH_1"/>
    <property type="match status" value="1"/>
</dbReference>
<dbReference type="PROSITE" id="PS50931">
    <property type="entry name" value="HTH_LYSR"/>
    <property type="match status" value="1"/>
</dbReference>
<dbReference type="GO" id="GO:0003700">
    <property type="term" value="F:DNA-binding transcription factor activity"/>
    <property type="evidence" value="ECO:0007669"/>
    <property type="project" value="InterPro"/>
</dbReference>
<gene>
    <name evidence="6" type="ORF">CWC05_18200</name>
</gene>
<evidence type="ECO:0000256" key="3">
    <source>
        <dbReference type="ARBA" id="ARBA00023125"/>
    </source>
</evidence>
<dbReference type="GO" id="GO:0000976">
    <property type="term" value="F:transcription cis-regulatory region binding"/>
    <property type="evidence" value="ECO:0007669"/>
    <property type="project" value="TreeGrafter"/>
</dbReference>
<name>A0A5S3Z150_9GAMM</name>
<evidence type="ECO:0000313" key="6">
    <source>
        <dbReference type="EMBL" id="TMP85510.1"/>
    </source>
</evidence>
<comment type="caution">
    <text evidence="6">The sequence shown here is derived from an EMBL/GenBank/DDBJ whole genome shotgun (WGS) entry which is preliminary data.</text>
</comment>
<dbReference type="RefSeq" id="WP_138508949.1">
    <property type="nucleotide sequence ID" value="NZ_PNCG01000025.1"/>
</dbReference>
<feature type="domain" description="HTH lysR-type" evidence="5">
    <location>
        <begin position="1"/>
        <end position="58"/>
    </location>
</feature>
<dbReference type="EMBL" id="PNCG01000025">
    <property type="protein sequence ID" value="TMP85510.1"/>
    <property type="molecule type" value="Genomic_DNA"/>
</dbReference>
<dbReference type="PANTHER" id="PTHR30126">
    <property type="entry name" value="HTH-TYPE TRANSCRIPTIONAL REGULATOR"/>
    <property type="match status" value="1"/>
</dbReference>
<dbReference type="Proteomes" id="UP000305874">
    <property type="component" value="Unassembled WGS sequence"/>
</dbReference>
<organism evidence="6 7">
    <name type="scientific">Pseudoalteromonas ruthenica</name>
    <dbReference type="NCBI Taxonomy" id="151081"/>
    <lineage>
        <taxon>Bacteria</taxon>
        <taxon>Pseudomonadati</taxon>
        <taxon>Pseudomonadota</taxon>
        <taxon>Gammaproteobacteria</taxon>
        <taxon>Alteromonadales</taxon>
        <taxon>Pseudoalteromonadaceae</taxon>
        <taxon>Pseudoalteromonas</taxon>
    </lineage>
</organism>
<dbReference type="PANTHER" id="PTHR30126:SF22">
    <property type="entry name" value="HTH-TYPE TRANSCRIPTIONAL REGULATOR YHAJ-RELATED"/>
    <property type="match status" value="1"/>
</dbReference>
<evidence type="ECO:0000256" key="1">
    <source>
        <dbReference type="ARBA" id="ARBA00009437"/>
    </source>
</evidence>
<dbReference type="AlphaFoldDB" id="A0A5S3Z150"/>
<dbReference type="Pfam" id="PF03466">
    <property type="entry name" value="LysR_substrate"/>
    <property type="match status" value="1"/>
</dbReference>
<dbReference type="CDD" id="cd05466">
    <property type="entry name" value="PBP2_LTTR_substrate"/>
    <property type="match status" value="1"/>
</dbReference>
<evidence type="ECO:0000259" key="5">
    <source>
        <dbReference type="PROSITE" id="PS50931"/>
    </source>
</evidence>
<sequence>MKVSQIEIFLAISESGSIAEAARRIGKSRTTLSSALTALEDELGVELLTRTGNQVSLTNIGEVIKNDCERLAMIANDITGRCHQHLQGVEASLRIARDDALPEAYWRQLIHEMSRQFPSISVSVYMAPPPELNDMVEQGVVDIAYCLLPQSQQLTSSHQVKLGEIRMMTVASKAHPLTTLSQVVKADLSRYTEFALATIDETGLHAVTPVSGNYIALPFYEHLRNAVLDGTGFASVPSVLINPYLRDGSVKVLKYDQAMTSQAYGMIQTRYSQLGRLSQWLAQQIAAYLSES</sequence>
<dbReference type="SUPFAM" id="SSF46785">
    <property type="entry name" value="Winged helix' DNA-binding domain"/>
    <property type="match status" value="1"/>
</dbReference>
<dbReference type="Gene3D" id="3.40.190.290">
    <property type="match status" value="1"/>
</dbReference>
<keyword evidence="4" id="KW-0804">Transcription</keyword>
<dbReference type="SUPFAM" id="SSF53850">
    <property type="entry name" value="Periplasmic binding protein-like II"/>
    <property type="match status" value="1"/>
</dbReference>
<dbReference type="STRING" id="151081.TW72_14640"/>
<protein>
    <submittedName>
        <fullName evidence="6">LysR family transcriptional regulator</fullName>
    </submittedName>
</protein>
<comment type="similarity">
    <text evidence="1">Belongs to the LysR transcriptional regulatory family.</text>
</comment>
<dbReference type="InterPro" id="IPR000847">
    <property type="entry name" value="LysR_HTH_N"/>
</dbReference>
<evidence type="ECO:0000313" key="7">
    <source>
        <dbReference type="Proteomes" id="UP000305874"/>
    </source>
</evidence>
<evidence type="ECO:0000256" key="2">
    <source>
        <dbReference type="ARBA" id="ARBA00023015"/>
    </source>
</evidence>
<dbReference type="Gene3D" id="1.10.10.10">
    <property type="entry name" value="Winged helix-like DNA-binding domain superfamily/Winged helix DNA-binding domain"/>
    <property type="match status" value="1"/>
</dbReference>